<evidence type="ECO:0000259" key="1">
    <source>
        <dbReference type="Pfam" id="PF23500"/>
    </source>
</evidence>
<feature type="domain" description="DUF7133" evidence="1">
    <location>
        <begin position="33"/>
        <end position="362"/>
    </location>
</feature>
<keyword evidence="3" id="KW-1185">Reference proteome</keyword>
<dbReference type="InterPro" id="IPR055557">
    <property type="entry name" value="DUF7133"/>
</dbReference>
<dbReference type="AlphaFoldDB" id="A0A564ZMI0"/>
<dbReference type="EMBL" id="CABIKM010000043">
    <property type="protein sequence ID" value="VUZ86067.1"/>
    <property type="molecule type" value="Genomic_DNA"/>
</dbReference>
<dbReference type="InterPro" id="IPR011042">
    <property type="entry name" value="6-blade_b-propeller_TolB-like"/>
</dbReference>
<sequence>MRAIRPGLLVLVLLVGSVSCSRVNGAPGLPLHQIHLPPRFEISIYASPVPNARSMALSPHGTLFVGTLTAGNVYAVIDRNQDGKADEVITIAQGLNMPNGVAFRDGALYVAEVNRILRYDDIETHLKDPPAPVVVYDGLPRDRHHGWKFIAFGPDGWLYIPVGAPCNVCERDDARYASITRMKPNGTRLEIFAKGVRNTVGFDWHPKTHELWFTDNGRDWMGGDSPPDELNNAPHPGLHFGFPYCHGRTIADPGYGKRRRCEEFTPPAVELGPHVAALGMRFYTGALFPDEFRNQIFLAEHGSWNRSAPIGYRVMLVRIMEQRAMAYEVFAEGWLHGGHAWGRPVDLLVMPDGAMLVSDDKANVIYRISYGK</sequence>
<dbReference type="PANTHER" id="PTHR33546:SF1">
    <property type="entry name" value="LARGE, MULTIFUNCTIONAL SECRETED PROTEIN"/>
    <property type="match status" value="1"/>
</dbReference>
<dbReference type="Gene3D" id="2.120.10.30">
    <property type="entry name" value="TolB, C-terminal domain"/>
    <property type="match status" value="1"/>
</dbReference>
<name>A0A564ZMI0_9BACT</name>
<dbReference type="PROSITE" id="PS51257">
    <property type="entry name" value="PROKAR_LIPOPROTEIN"/>
    <property type="match status" value="1"/>
</dbReference>
<gene>
    <name evidence="2" type="ORF">MELA_02461</name>
</gene>
<dbReference type="InterPro" id="IPR011041">
    <property type="entry name" value="Quinoprot_gluc/sorb_DH_b-prop"/>
</dbReference>
<evidence type="ECO:0000313" key="3">
    <source>
        <dbReference type="Proteomes" id="UP000334340"/>
    </source>
</evidence>
<organism evidence="2 3">
    <name type="scientific">Candidatus Methylomirabilis lanthanidiphila</name>
    <dbReference type="NCBI Taxonomy" id="2211376"/>
    <lineage>
        <taxon>Bacteria</taxon>
        <taxon>Candidatus Methylomirabilota</taxon>
        <taxon>Candidatus Methylomirabilia</taxon>
        <taxon>Candidatus Methylomirabilales</taxon>
        <taxon>Candidatus Methylomirabilaceae</taxon>
        <taxon>Candidatus Methylomirabilis</taxon>
    </lineage>
</organism>
<reference evidence="2 3" key="1">
    <citation type="submission" date="2019-07" db="EMBL/GenBank/DDBJ databases">
        <authorList>
            <person name="Cremers G."/>
        </authorList>
    </citation>
    <scope>NUCLEOTIDE SEQUENCE [LARGE SCALE GENOMIC DNA]</scope>
</reference>
<dbReference type="PANTHER" id="PTHR33546">
    <property type="entry name" value="LARGE, MULTIFUNCTIONAL SECRETED PROTEIN-RELATED"/>
    <property type="match status" value="1"/>
</dbReference>
<dbReference type="SUPFAM" id="SSF50952">
    <property type="entry name" value="Soluble quinoprotein glucose dehydrogenase"/>
    <property type="match status" value="1"/>
</dbReference>
<protein>
    <submittedName>
        <fullName evidence="2">Glucose / Sorbosone dehydrogenase</fullName>
    </submittedName>
</protein>
<dbReference type="Proteomes" id="UP000334340">
    <property type="component" value="Unassembled WGS sequence"/>
</dbReference>
<accession>A0A564ZMI0</accession>
<evidence type="ECO:0000313" key="2">
    <source>
        <dbReference type="EMBL" id="VUZ86067.1"/>
    </source>
</evidence>
<dbReference type="Pfam" id="PF23500">
    <property type="entry name" value="DUF7133"/>
    <property type="match status" value="1"/>
</dbReference>
<proteinExistence type="predicted"/>